<evidence type="ECO:0000313" key="3">
    <source>
        <dbReference type="Proteomes" id="UP001139226"/>
    </source>
</evidence>
<protein>
    <submittedName>
        <fullName evidence="2">Nuclear transport factor 2 family protein</fullName>
    </submittedName>
</protein>
<dbReference type="Proteomes" id="UP001139226">
    <property type="component" value="Unassembled WGS sequence"/>
</dbReference>
<feature type="chain" id="PRO_5040828620" evidence="1">
    <location>
        <begin position="20"/>
        <end position="114"/>
    </location>
</feature>
<keyword evidence="1" id="KW-0732">Signal</keyword>
<accession>A0A9X2A9R0</accession>
<evidence type="ECO:0000313" key="2">
    <source>
        <dbReference type="EMBL" id="MCH4823600.1"/>
    </source>
</evidence>
<dbReference type="EMBL" id="JAKVTV010000003">
    <property type="protein sequence ID" value="MCH4823600.1"/>
    <property type="molecule type" value="Genomic_DNA"/>
</dbReference>
<dbReference type="Gene3D" id="3.10.450.50">
    <property type="match status" value="1"/>
</dbReference>
<keyword evidence="3" id="KW-1185">Reference proteome</keyword>
<feature type="signal peptide" evidence="1">
    <location>
        <begin position="1"/>
        <end position="19"/>
    </location>
</feature>
<gene>
    <name evidence="2" type="ORF">ML462_10505</name>
</gene>
<proteinExistence type="predicted"/>
<dbReference type="SUPFAM" id="SSF54427">
    <property type="entry name" value="NTF2-like"/>
    <property type="match status" value="1"/>
</dbReference>
<dbReference type="RefSeq" id="WP_240713770.1">
    <property type="nucleotide sequence ID" value="NZ_JAKVTV010000003.1"/>
</dbReference>
<comment type="caution">
    <text evidence="2">The sequence shown here is derived from an EMBL/GenBank/DDBJ whole genome shotgun (WGS) entry which is preliminary data.</text>
</comment>
<organism evidence="2 3">
    <name type="scientific">Christiangramia lutea</name>
    <dbReference type="NCBI Taxonomy" id="1607951"/>
    <lineage>
        <taxon>Bacteria</taxon>
        <taxon>Pseudomonadati</taxon>
        <taxon>Bacteroidota</taxon>
        <taxon>Flavobacteriia</taxon>
        <taxon>Flavobacteriales</taxon>
        <taxon>Flavobacteriaceae</taxon>
        <taxon>Christiangramia</taxon>
    </lineage>
</organism>
<evidence type="ECO:0000256" key="1">
    <source>
        <dbReference type="SAM" id="SignalP"/>
    </source>
</evidence>
<dbReference type="AlphaFoldDB" id="A0A9X2A9R0"/>
<sequence>MKKFICFILLLFLAFGSNAQDSSELKGTIESNSDKMQAAIAAADMQKFGNFFAEDVMFKMSGQQPLNGKAAVISAHKPMAEGGLKLKVNTEEVMDFGEYAYERIMKFILLMEIK</sequence>
<reference evidence="2" key="1">
    <citation type="submission" date="2022-03" db="EMBL/GenBank/DDBJ databases">
        <title>Gramella crocea sp. nov., isolated from activated sludge of a seafood processing plant.</title>
        <authorList>
            <person name="Zhang X."/>
        </authorList>
    </citation>
    <scope>NUCLEOTIDE SEQUENCE</scope>
    <source>
        <strain evidence="2">YJ019</strain>
    </source>
</reference>
<name>A0A9X2A9R0_9FLAO</name>
<dbReference type="InterPro" id="IPR032710">
    <property type="entry name" value="NTF2-like_dom_sf"/>
</dbReference>